<dbReference type="RefSeq" id="XP_001604744.2">
    <property type="nucleotide sequence ID" value="XM_001604694.6"/>
</dbReference>
<dbReference type="Gene3D" id="2.130.10.10">
    <property type="entry name" value="YVTN repeat-like/Quinoprotein amine dehydrogenase"/>
    <property type="match status" value="1"/>
</dbReference>
<dbReference type="PROSITE" id="PS50082">
    <property type="entry name" value="WD_REPEATS_2"/>
    <property type="match status" value="2"/>
</dbReference>
<dbReference type="Pfam" id="PF00400">
    <property type="entry name" value="WD40"/>
    <property type="match status" value="3"/>
</dbReference>
<dbReference type="CDD" id="cd00200">
    <property type="entry name" value="WD40"/>
    <property type="match status" value="1"/>
</dbReference>
<feature type="repeat" description="WD" evidence="7">
    <location>
        <begin position="382"/>
        <end position="418"/>
    </location>
</feature>
<feature type="domain" description="Anaphase-promoting complex subunit 4-like WD40" evidence="8">
    <location>
        <begin position="207"/>
        <end position="241"/>
    </location>
</feature>
<dbReference type="OrthoDB" id="10261640at2759"/>
<evidence type="ECO:0000256" key="3">
    <source>
        <dbReference type="ARBA" id="ARBA00022574"/>
    </source>
</evidence>
<dbReference type="InParanoid" id="A0A7M7HEF3"/>
<dbReference type="EnsemblMetazoa" id="XM_008213632">
    <property type="protein sequence ID" value="XP_008211854"/>
    <property type="gene ID" value="LOC100121158"/>
</dbReference>
<keyword evidence="2" id="KW-0963">Cytoplasm</keyword>
<comment type="function">
    <text evidence="5">Plays a role in angiogenesis and cell migration. In smooth muscle cell migration, may act through the RhoA pathway.</text>
</comment>
<evidence type="ECO:0000256" key="6">
    <source>
        <dbReference type="ARBA" id="ARBA00072425"/>
    </source>
</evidence>
<dbReference type="SUPFAM" id="SSF50998">
    <property type="entry name" value="Quinoprotein alcohol dehydrogenase-like"/>
    <property type="match status" value="1"/>
</dbReference>
<evidence type="ECO:0000256" key="4">
    <source>
        <dbReference type="ARBA" id="ARBA00022737"/>
    </source>
</evidence>
<dbReference type="EnsemblMetazoa" id="XM_001604694">
    <property type="protein sequence ID" value="XP_001604744"/>
    <property type="gene ID" value="LOC100121158"/>
</dbReference>
<dbReference type="GeneID" id="100121158"/>
<evidence type="ECO:0000259" key="8">
    <source>
        <dbReference type="Pfam" id="PF12894"/>
    </source>
</evidence>
<dbReference type="AlphaFoldDB" id="A0A7M7HEF3"/>
<dbReference type="InterPro" id="IPR024977">
    <property type="entry name" value="Apc4-like_WD40_dom"/>
</dbReference>
<dbReference type="PANTHER" id="PTHR19857">
    <property type="entry name" value="MITOCHONDRIAL DIVISION PROTEIN 1-RELATED"/>
    <property type="match status" value="1"/>
</dbReference>
<dbReference type="SMART" id="SM00320">
    <property type="entry name" value="WD40"/>
    <property type="match status" value="8"/>
</dbReference>
<protein>
    <recommendedName>
        <fullName evidence="6">Angio-associated migratory cell protein</fullName>
    </recommendedName>
</protein>
<dbReference type="PROSITE" id="PS00678">
    <property type="entry name" value="WD_REPEATS_1"/>
    <property type="match status" value="1"/>
</dbReference>
<evidence type="ECO:0000256" key="7">
    <source>
        <dbReference type="PROSITE-ProRule" id="PRU00221"/>
    </source>
</evidence>
<dbReference type="InterPro" id="IPR015943">
    <property type="entry name" value="WD40/YVTN_repeat-like_dom_sf"/>
</dbReference>
<dbReference type="Proteomes" id="UP000002358">
    <property type="component" value="Chromosome 4"/>
</dbReference>
<sequence>MGQRETPPSSPYMEEYVEEIDDEMNEIPEGEVEVLEAYEVEENEEDGGEEMADEEIVVEAMEREDAACIFEKHTGSVFCGFFSKDERYAATGGEDDKAYVWDAKTGEIVLECTDHQDSVIFADFSFDDAYLATGDMSGFIRIRKSSDMGVFWDYNMSDALWMQWHPMAHVLLAGSLEGEVYMWKIPDGDCRIIQGFGTRSETASLLPDGRRLAVGYGDGVIRIIDLKSCTVLHTIPSNKGHNATITSIDCHKDNNLILSAAIDGKTIVSSANTGQVICILQDLKGNEEEGQEAAGSDESKGNWVESVAFWKDANQQIAATGTVNGDIFIWDVTRRSLRHRIDQGSGVAKLMWKENTSLLFSAGLDGIMRCFDSRSGECVRTFLGHTQDILDLCISKSGKLVLTTSDDNSARVFEIDAL</sequence>
<name>A0A7M7HEF3_NASVI</name>
<evidence type="ECO:0000256" key="1">
    <source>
        <dbReference type="ARBA" id="ARBA00004496"/>
    </source>
</evidence>
<evidence type="ECO:0000313" key="10">
    <source>
        <dbReference type="Proteomes" id="UP000002358"/>
    </source>
</evidence>
<feature type="repeat" description="WD" evidence="7">
    <location>
        <begin position="70"/>
        <end position="111"/>
    </location>
</feature>
<accession>A0A7M7HEF3</accession>
<dbReference type="PROSITE" id="PS50294">
    <property type="entry name" value="WD_REPEATS_REGION"/>
    <property type="match status" value="2"/>
</dbReference>
<evidence type="ECO:0000256" key="2">
    <source>
        <dbReference type="ARBA" id="ARBA00022490"/>
    </source>
</evidence>
<dbReference type="FunFam" id="2.130.10.10:FF:000074">
    <property type="entry name" value="Angio-associated migratory cell protein-like protein"/>
    <property type="match status" value="1"/>
</dbReference>
<evidence type="ECO:0000256" key="5">
    <source>
        <dbReference type="ARBA" id="ARBA00059273"/>
    </source>
</evidence>
<proteinExistence type="predicted"/>
<keyword evidence="4" id="KW-0677">Repeat</keyword>
<reference evidence="9" key="1">
    <citation type="submission" date="2021-01" db="UniProtKB">
        <authorList>
            <consortium name="EnsemblMetazoa"/>
        </authorList>
    </citation>
    <scope>IDENTIFICATION</scope>
</reference>
<evidence type="ECO:0000313" key="9">
    <source>
        <dbReference type="EnsemblMetazoa" id="XP_008211854"/>
    </source>
</evidence>
<dbReference type="GO" id="GO:0005737">
    <property type="term" value="C:cytoplasm"/>
    <property type="evidence" value="ECO:0007669"/>
    <property type="project" value="UniProtKB-SubCell"/>
</dbReference>
<dbReference type="Pfam" id="PF12894">
    <property type="entry name" value="ANAPC4_WD40"/>
    <property type="match status" value="1"/>
</dbReference>
<dbReference type="SMR" id="A0A7M7HEF3"/>
<dbReference type="FunCoup" id="A0A7M7HEF3">
    <property type="interactions" value="2075"/>
</dbReference>
<dbReference type="InterPro" id="IPR019775">
    <property type="entry name" value="WD40_repeat_CS"/>
</dbReference>
<dbReference type="InterPro" id="IPR051179">
    <property type="entry name" value="WD_repeat_multifunction"/>
</dbReference>
<organism evidence="9 10">
    <name type="scientific">Nasonia vitripennis</name>
    <name type="common">Parasitic wasp</name>
    <dbReference type="NCBI Taxonomy" id="7425"/>
    <lineage>
        <taxon>Eukaryota</taxon>
        <taxon>Metazoa</taxon>
        <taxon>Ecdysozoa</taxon>
        <taxon>Arthropoda</taxon>
        <taxon>Hexapoda</taxon>
        <taxon>Insecta</taxon>
        <taxon>Pterygota</taxon>
        <taxon>Neoptera</taxon>
        <taxon>Endopterygota</taxon>
        <taxon>Hymenoptera</taxon>
        <taxon>Apocrita</taxon>
        <taxon>Proctotrupomorpha</taxon>
        <taxon>Chalcidoidea</taxon>
        <taxon>Pteromalidae</taxon>
        <taxon>Pteromalinae</taxon>
        <taxon>Nasonia</taxon>
    </lineage>
</organism>
<dbReference type="KEGG" id="nvi:100121158"/>
<keyword evidence="3 7" id="KW-0853">WD repeat</keyword>
<dbReference type="InterPro" id="IPR011047">
    <property type="entry name" value="Quinoprotein_ADH-like_sf"/>
</dbReference>
<comment type="subcellular location">
    <subcellularLocation>
        <location evidence="1">Cytoplasm</location>
    </subcellularLocation>
</comment>
<dbReference type="PANTHER" id="PTHR19857:SF8">
    <property type="entry name" value="ANGIO-ASSOCIATED MIGRATORY CELL PROTEIN"/>
    <property type="match status" value="1"/>
</dbReference>
<keyword evidence="10" id="KW-1185">Reference proteome</keyword>
<dbReference type="RefSeq" id="XP_008211854.1">
    <property type="nucleotide sequence ID" value="XM_008213632.4"/>
</dbReference>
<dbReference type="InterPro" id="IPR001680">
    <property type="entry name" value="WD40_rpt"/>
</dbReference>